<dbReference type="Gene3D" id="3.40.50.180">
    <property type="entry name" value="Methylesterase CheB, C-terminal domain"/>
    <property type="match status" value="1"/>
</dbReference>
<dbReference type="RefSeq" id="WP_138283151.1">
    <property type="nucleotide sequence ID" value="NZ_BMGE01000006.1"/>
</dbReference>
<dbReference type="GO" id="GO:0008984">
    <property type="term" value="F:protein-glutamate methylesterase activity"/>
    <property type="evidence" value="ECO:0007669"/>
    <property type="project" value="UniProtKB-EC"/>
</dbReference>
<accession>A0A5R9K7F9</accession>
<feature type="active site" evidence="4">
    <location>
        <position position="134"/>
    </location>
</feature>
<keyword evidence="7" id="KW-1185">Reference proteome</keyword>
<feature type="domain" description="CheB-type methylesterase" evidence="5">
    <location>
        <begin position="3"/>
        <end position="192"/>
    </location>
</feature>
<dbReference type="PANTHER" id="PTHR42872">
    <property type="entry name" value="PROTEIN-GLUTAMATE METHYLESTERASE/PROTEIN-GLUTAMINE GLUTAMINASE"/>
    <property type="match status" value="1"/>
</dbReference>
<evidence type="ECO:0000256" key="4">
    <source>
        <dbReference type="PROSITE-ProRule" id="PRU00050"/>
    </source>
</evidence>
<evidence type="ECO:0000256" key="2">
    <source>
        <dbReference type="ARBA" id="ARBA00039140"/>
    </source>
</evidence>
<dbReference type="EMBL" id="VCEI01000029">
    <property type="protein sequence ID" value="TLU89797.1"/>
    <property type="molecule type" value="Genomic_DNA"/>
</dbReference>
<organism evidence="6 7">
    <name type="scientific">Dyadobacter sediminis</name>
    <dbReference type="NCBI Taxonomy" id="1493691"/>
    <lineage>
        <taxon>Bacteria</taxon>
        <taxon>Pseudomonadati</taxon>
        <taxon>Bacteroidota</taxon>
        <taxon>Cytophagia</taxon>
        <taxon>Cytophagales</taxon>
        <taxon>Spirosomataceae</taxon>
        <taxon>Dyadobacter</taxon>
    </lineage>
</organism>
<dbReference type="AlphaFoldDB" id="A0A5R9K7F9"/>
<dbReference type="CDD" id="cd16434">
    <property type="entry name" value="CheB-CheR_fusion"/>
    <property type="match status" value="1"/>
</dbReference>
<dbReference type="PANTHER" id="PTHR42872:SF6">
    <property type="entry name" value="PROTEIN-GLUTAMATE METHYLESTERASE_PROTEIN-GLUTAMINE GLUTAMINASE"/>
    <property type="match status" value="1"/>
</dbReference>
<dbReference type="Proteomes" id="UP000309788">
    <property type="component" value="Unassembled WGS sequence"/>
</dbReference>
<dbReference type="InterPro" id="IPR000673">
    <property type="entry name" value="Sig_transdc_resp-reg_Me-estase"/>
</dbReference>
<dbReference type="Pfam" id="PF01339">
    <property type="entry name" value="CheB_methylest"/>
    <property type="match status" value="1"/>
</dbReference>
<dbReference type="GO" id="GO:0006935">
    <property type="term" value="P:chemotaxis"/>
    <property type="evidence" value="ECO:0007669"/>
    <property type="project" value="UniProtKB-UniRule"/>
</dbReference>
<comment type="catalytic activity">
    <reaction evidence="3">
        <text>[protein]-L-glutamate 5-O-methyl ester + H2O = L-glutamyl-[protein] + methanol + H(+)</text>
        <dbReference type="Rhea" id="RHEA:23236"/>
        <dbReference type="Rhea" id="RHEA-COMP:10208"/>
        <dbReference type="Rhea" id="RHEA-COMP:10311"/>
        <dbReference type="ChEBI" id="CHEBI:15377"/>
        <dbReference type="ChEBI" id="CHEBI:15378"/>
        <dbReference type="ChEBI" id="CHEBI:17790"/>
        <dbReference type="ChEBI" id="CHEBI:29973"/>
        <dbReference type="ChEBI" id="CHEBI:82795"/>
        <dbReference type="EC" id="3.1.1.61"/>
    </reaction>
</comment>
<reference evidence="6 7" key="1">
    <citation type="submission" date="2019-05" db="EMBL/GenBank/DDBJ databases">
        <authorList>
            <person name="Qu J.-H."/>
        </authorList>
    </citation>
    <scope>NUCLEOTIDE SEQUENCE [LARGE SCALE GENOMIC DNA]</scope>
    <source>
        <strain evidence="6 7">Z12</strain>
    </source>
</reference>
<gene>
    <name evidence="6" type="ORF">FEM55_19875</name>
</gene>
<dbReference type="PROSITE" id="PS50122">
    <property type="entry name" value="CHEB"/>
    <property type="match status" value="1"/>
</dbReference>
<comment type="caution">
    <text evidence="6">The sequence shown here is derived from an EMBL/GenBank/DDBJ whole genome shotgun (WGS) entry which is preliminary data.</text>
</comment>
<dbReference type="GO" id="GO:0005737">
    <property type="term" value="C:cytoplasm"/>
    <property type="evidence" value="ECO:0007669"/>
    <property type="project" value="InterPro"/>
</dbReference>
<dbReference type="GO" id="GO:0000156">
    <property type="term" value="F:phosphorelay response regulator activity"/>
    <property type="evidence" value="ECO:0007669"/>
    <property type="project" value="InterPro"/>
</dbReference>
<evidence type="ECO:0000256" key="3">
    <source>
        <dbReference type="ARBA" id="ARBA00048267"/>
    </source>
</evidence>
<dbReference type="OrthoDB" id="649924at2"/>
<dbReference type="SUPFAM" id="SSF52738">
    <property type="entry name" value="Methylesterase CheB, C-terminal domain"/>
    <property type="match status" value="1"/>
</dbReference>
<sequence>MKEKSEFYIVAIGFSSGGTEDLHDFFSCIPALPNVAFVIIQHLARDYASIRDKMLAKHTEIPVSWATNHELVEPNHIYMLPINSFMTIKNGFLEVYKRDPLDKSNWAVNIFFHSMADHVKAMGIGIILSGAGSDGAKGAMHMHQQDGMVMVQDPSTAEFTGMPKSAILMDHPTHILSPKELAAALMKFLSEQNNLLQAAEAV</sequence>
<feature type="active site" evidence="4">
    <location>
        <position position="42"/>
    </location>
</feature>
<protein>
    <recommendedName>
        <fullName evidence="2">protein-glutamate methylesterase</fullName>
        <ecNumber evidence="2">3.1.1.61</ecNumber>
    </recommendedName>
</protein>
<evidence type="ECO:0000313" key="7">
    <source>
        <dbReference type="Proteomes" id="UP000309788"/>
    </source>
</evidence>
<name>A0A5R9K7F9_9BACT</name>
<dbReference type="InterPro" id="IPR035909">
    <property type="entry name" value="CheB_C"/>
</dbReference>
<feature type="active site" evidence="4">
    <location>
        <position position="15"/>
    </location>
</feature>
<keyword evidence="1 4" id="KW-0378">Hydrolase</keyword>
<proteinExistence type="predicted"/>
<keyword evidence="4" id="KW-0145">Chemotaxis</keyword>
<dbReference type="EC" id="3.1.1.61" evidence="2"/>
<evidence type="ECO:0000313" key="6">
    <source>
        <dbReference type="EMBL" id="TLU89797.1"/>
    </source>
</evidence>
<evidence type="ECO:0000259" key="5">
    <source>
        <dbReference type="PROSITE" id="PS50122"/>
    </source>
</evidence>
<evidence type="ECO:0000256" key="1">
    <source>
        <dbReference type="ARBA" id="ARBA00022801"/>
    </source>
</evidence>